<proteinExistence type="predicted"/>
<evidence type="ECO:0000313" key="4">
    <source>
        <dbReference type="Proteomes" id="UP000324705"/>
    </source>
</evidence>
<feature type="compositionally biased region" description="Acidic residues" evidence="1">
    <location>
        <begin position="448"/>
        <end position="458"/>
    </location>
</feature>
<dbReference type="InterPro" id="IPR016024">
    <property type="entry name" value="ARM-type_fold"/>
</dbReference>
<keyword evidence="4" id="KW-1185">Reference proteome</keyword>
<feature type="compositionally biased region" description="Polar residues" evidence="1">
    <location>
        <begin position="419"/>
        <end position="443"/>
    </location>
</feature>
<evidence type="ECO:0000256" key="1">
    <source>
        <dbReference type="SAM" id="MobiDB-lite"/>
    </source>
</evidence>
<dbReference type="AlphaFoldDB" id="A0A9R0UP56"/>
<accession>A0A9R0UP56</accession>
<feature type="compositionally biased region" description="Low complexity" evidence="1">
    <location>
        <begin position="493"/>
        <end position="502"/>
    </location>
</feature>
<protein>
    <submittedName>
        <fullName evidence="3">Uncharacterized protein</fullName>
    </submittedName>
</protein>
<name>A0A9R0UP56_TRITD</name>
<keyword evidence="2" id="KW-0472">Membrane</keyword>
<dbReference type="SUPFAM" id="SSF48371">
    <property type="entry name" value="ARM repeat"/>
    <property type="match status" value="1"/>
</dbReference>
<feature type="region of interest" description="Disordered" evidence="1">
    <location>
        <begin position="402"/>
        <end position="459"/>
    </location>
</feature>
<dbReference type="Gramene" id="TRITD1Av1G005330.1">
    <property type="protein sequence ID" value="TRITD1Av1G005330.1"/>
    <property type="gene ID" value="TRITD1Av1G005330"/>
</dbReference>
<dbReference type="PANTHER" id="PTHR33115:SF22">
    <property type="entry name" value="OS12G0449900 PROTEIN"/>
    <property type="match status" value="1"/>
</dbReference>
<gene>
    <name evidence="3" type="ORF">TRITD_1Av1G005330</name>
</gene>
<keyword evidence="2" id="KW-1133">Transmembrane helix</keyword>
<feature type="region of interest" description="Disordered" evidence="1">
    <location>
        <begin position="765"/>
        <end position="804"/>
    </location>
</feature>
<feature type="transmembrane region" description="Helical" evidence="2">
    <location>
        <begin position="137"/>
        <end position="155"/>
    </location>
</feature>
<feature type="region of interest" description="Disordered" evidence="1">
    <location>
        <begin position="286"/>
        <end position="315"/>
    </location>
</feature>
<feature type="transmembrane region" description="Helical" evidence="2">
    <location>
        <begin position="20"/>
        <end position="48"/>
    </location>
</feature>
<evidence type="ECO:0000256" key="2">
    <source>
        <dbReference type="SAM" id="Phobius"/>
    </source>
</evidence>
<dbReference type="PANTHER" id="PTHR33115">
    <property type="entry name" value="ARM REPEAT SUPERFAMILY PROTEIN"/>
    <property type="match status" value="1"/>
</dbReference>
<evidence type="ECO:0000313" key="3">
    <source>
        <dbReference type="EMBL" id="VAH00562.1"/>
    </source>
</evidence>
<dbReference type="EMBL" id="LT934111">
    <property type="protein sequence ID" value="VAH00562.1"/>
    <property type="molecule type" value="Genomic_DNA"/>
</dbReference>
<feature type="compositionally biased region" description="Basic and acidic residues" evidence="1">
    <location>
        <begin position="301"/>
        <end position="315"/>
    </location>
</feature>
<dbReference type="OMA" id="LWLCRIM"/>
<feature type="region of interest" description="Disordered" evidence="1">
    <location>
        <begin position="493"/>
        <end position="521"/>
    </location>
</feature>
<feature type="compositionally biased region" description="Basic and acidic residues" evidence="1">
    <location>
        <begin position="765"/>
        <end position="779"/>
    </location>
</feature>
<reference evidence="3 4" key="1">
    <citation type="submission" date="2017-09" db="EMBL/GenBank/DDBJ databases">
        <authorList>
            <consortium name="International Durum Wheat Genome Sequencing Consortium (IDWGSC)"/>
            <person name="Milanesi L."/>
        </authorList>
    </citation>
    <scope>NUCLEOTIDE SEQUENCE [LARGE SCALE GENOMIC DNA]</scope>
    <source>
        <strain evidence="4">cv. Svevo</strain>
    </source>
</reference>
<dbReference type="Proteomes" id="UP000324705">
    <property type="component" value="Chromosome 1A"/>
</dbReference>
<keyword evidence="2" id="KW-0812">Transmembrane</keyword>
<sequence>MGRLGQRYDSEWEEVKLINGYAMLLAYTLFAIRGIGFLVFTWSTVVLLGGFVSMIDKVDFGRLTLITLIQILWIEPSFIERFDPYGAQSSSLTMKNLLTSNSQLADAVVNRVVAVVLLVLSLVQSTVLIMCIASAPFFLFLGMLITAWISVRGLMDHDHYGDTDEGRVNMDPAHNVLYTMCVAQSALWLCRIMLLFLEERVVKQVSQAYGFQDGDRAVLGYLGEVRKGCFKNISSARERNLITYAVELMESKSPHSYLSGALILDRLLTRQHSPILIKQEEEKQQQQLDLEEKTGAPLVQKDTKKKEGNEESNKKSVEIIVQQRRMIKRLIGSASSIGILHRLLQTLDSQCSSDRKVREAAARIVEHVAGRIHLEKFPRGIQCVSSLINTFEEYRRLQPYRSLPSSSNRKEATVMTLAPSPNTKNCQEQEQGRSSINTLSFESNPEYLESDSESDSDSDMDKLSFSELVAMGHNNLKFSIMYCRQKISKSSNTATAISSSSKSKSDNGIDRPSSSKANRSTTNQFHGYKELLLTGLHILWKLAGSEDNCTVISNTKHLVSKIMAPVIYDIVHHAGHSAWSTQVVERSLGVILRLIVNTKGDTGADLRQQISSDKGSIGTKKKIVVCEECKGGELQMKAMQILTHLCIDETANRGNLTKVLVRIFINGDSSNTSIRKTAGETLVLLFLSSKSVATLLPKEEHNEFVGGLAKILLQVGDNDTCRKNAAEILEHLCIQFAENGEYLSTLKNTITGVMPEVLREICHGSTGEEEKPEYARSDTDIESQSETKKKKRNKKKNASSSPGQNEQHKLYVALLSLCVTACEKLHLDLNAISLGQAMDPGECVAFSLATKMVQLNRDLITADSLTAMKLTTRMVIAAMKKLEGNGTTVDRANLESLIDSLSSVSETMLDLEGCIVFAMTKPATVDTLHSLVKQARQLHAKIQDQDLEIVAAS</sequence>
<feature type="compositionally biased region" description="Basic residues" evidence="1">
    <location>
        <begin position="788"/>
        <end position="797"/>
    </location>
</feature>
<organism evidence="3 4">
    <name type="scientific">Triticum turgidum subsp. durum</name>
    <name type="common">Durum wheat</name>
    <name type="synonym">Triticum durum</name>
    <dbReference type="NCBI Taxonomy" id="4567"/>
    <lineage>
        <taxon>Eukaryota</taxon>
        <taxon>Viridiplantae</taxon>
        <taxon>Streptophyta</taxon>
        <taxon>Embryophyta</taxon>
        <taxon>Tracheophyta</taxon>
        <taxon>Spermatophyta</taxon>
        <taxon>Magnoliopsida</taxon>
        <taxon>Liliopsida</taxon>
        <taxon>Poales</taxon>
        <taxon>Poaceae</taxon>
        <taxon>BOP clade</taxon>
        <taxon>Pooideae</taxon>
        <taxon>Triticodae</taxon>
        <taxon>Triticeae</taxon>
        <taxon>Triticinae</taxon>
        <taxon>Triticum</taxon>
    </lineage>
</organism>
<feature type="compositionally biased region" description="Polar residues" evidence="1">
    <location>
        <begin position="512"/>
        <end position="521"/>
    </location>
</feature>